<protein>
    <submittedName>
        <fullName evidence="1">Uncharacterized protein</fullName>
    </submittedName>
</protein>
<accession>A0A5C3P580</accession>
<sequence>MLPEVRNLIGSSLKFKAPNPAYPCPTDPSSFGKKLLTLTQEEHKHLMCNSSCLKRCCINTDHVSKDCSNNFPSLATYEPFTMTKPLCHPMLWALAPRKGTVASAHEVLYHIENITGTVAAVSGILNTGSYPLSDQNSSDDNIGIFGGSGSPL</sequence>
<proteinExistence type="predicted"/>
<dbReference type="AlphaFoldDB" id="A0A5C3P580"/>
<organism evidence="1 2">
    <name type="scientific">Polyporus arcularius HHB13444</name>
    <dbReference type="NCBI Taxonomy" id="1314778"/>
    <lineage>
        <taxon>Eukaryota</taxon>
        <taxon>Fungi</taxon>
        <taxon>Dikarya</taxon>
        <taxon>Basidiomycota</taxon>
        <taxon>Agaricomycotina</taxon>
        <taxon>Agaricomycetes</taxon>
        <taxon>Polyporales</taxon>
        <taxon>Polyporaceae</taxon>
        <taxon>Polyporus</taxon>
    </lineage>
</organism>
<dbReference type="InParanoid" id="A0A5C3P580"/>
<dbReference type="EMBL" id="ML211319">
    <property type="protein sequence ID" value="TFK84402.1"/>
    <property type="molecule type" value="Genomic_DNA"/>
</dbReference>
<keyword evidence="2" id="KW-1185">Reference proteome</keyword>
<reference evidence="1 2" key="1">
    <citation type="journal article" date="2019" name="Nat. Ecol. Evol.">
        <title>Megaphylogeny resolves global patterns of mushroom evolution.</title>
        <authorList>
            <person name="Varga T."/>
            <person name="Krizsan K."/>
            <person name="Foldi C."/>
            <person name="Dima B."/>
            <person name="Sanchez-Garcia M."/>
            <person name="Sanchez-Ramirez S."/>
            <person name="Szollosi G.J."/>
            <person name="Szarkandi J.G."/>
            <person name="Papp V."/>
            <person name="Albert L."/>
            <person name="Andreopoulos W."/>
            <person name="Angelini C."/>
            <person name="Antonin V."/>
            <person name="Barry K.W."/>
            <person name="Bougher N.L."/>
            <person name="Buchanan P."/>
            <person name="Buyck B."/>
            <person name="Bense V."/>
            <person name="Catcheside P."/>
            <person name="Chovatia M."/>
            <person name="Cooper J."/>
            <person name="Damon W."/>
            <person name="Desjardin D."/>
            <person name="Finy P."/>
            <person name="Geml J."/>
            <person name="Haridas S."/>
            <person name="Hughes K."/>
            <person name="Justo A."/>
            <person name="Karasinski D."/>
            <person name="Kautmanova I."/>
            <person name="Kiss B."/>
            <person name="Kocsube S."/>
            <person name="Kotiranta H."/>
            <person name="LaButti K.M."/>
            <person name="Lechner B.E."/>
            <person name="Liimatainen K."/>
            <person name="Lipzen A."/>
            <person name="Lukacs Z."/>
            <person name="Mihaltcheva S."/>
            <person name="Morgado L.N."/>
            <person name="Niskanen T."/>
            <person name="Noordeloos M.E."/>
            <person name="Ohm R.A."/>
            <person name="Ortiz-Santana B."/>
            <person name="Ovrebo C."/>
            <person name="Racz N."/>
            <person name="Riley R."/>
            <person name="Savchenko A."/>
            <person name="Shiryaev A."/>
            <person name="Soop K."/>
            <person name="Spirin V."/>
            <person name="Szebenyi C."/>
            <person name="Tomsovsky M."/>
            <person name="Tulloss R.E."/>
            <person name="Uehling J."/>
            <person name="Grigoriev I.V."/>
            <person name="Vagvolgyi C."/>
            <person name="Papp T."/>
            <person name="Martin F.M."/>
            <person name="Miettinen O."/>
            <person name="Hibbett D.S."/>
            <person name="Nagy L.G."/>
        </authorList>
    </citation>
    <scope>NUCLEOTIDE SEQUENCE [LARGE SCALE GENOMIC DNA]</scope>
    <source>
        <strain evidence="1 2">HHB13444</strain>
    </source>
</reference>
<name>A0A5C3P580_9APHY</name>
<evidence type="ECO:0000313" key="2">
    <source>
        <dbReference type="Proteomes" id="UP000308197"/>
    </source>
</evidence>
<gene>
    <name evidence="1" type="ORF">K466DRAFT_602046</name>
</gene>
<evidence type="ECO:0000313" key="1">
    <source>
        <dbReference type="EMBL" id="TFK84402.1"/>
    </source>
</evidence>
<dbReference type="Proteomes" id="UP000308197">
    <property type="component" value="Unassembled WGS sequence"/>
</dbReference>